<evidence type="ECO:0000256" key="1">
    <source>
        <dbReference type="SAM" id="MobiDB-lite"/>
    </source>
</evidence>
<dbReference type="HOGENOM" id="CLU_1803744_0_0_4"/>
<gene>
    <name evidence="2" type="ORF">HMPREF0551_0702</name>
</gene>
<protein>
    <submittedName>
        <fullName evidence="2">Uncharacterized protein</fullName>
    </submittedName>
</protein>
<feature type="region of interest" description="Disordered" evidence="1">
    <location>
        <begin position="1"/>
        <end position="30"/>
    </location>
</feature>
<dbReference type="EMBL" id="AEQP01000002">
    <property type="protein sequence ID" value="EFV95794.1"/>
    <property type="molecule type" value="Genomic_DNA"/>
</dbReference>
<organism evidence="2 3">
    <name type="scientific">Lautropia mirabilis ATCC 51599</name>
    <dbReference type="NCBI Taxonomy" id="887898"/>
    <lineage>
        <taxon>Bacteria</taxon>
        <taxon>Pseudomonadati</taxon>
        <taxon>Pseudomonadota</taxon>
        <taxon>Betaproteobacteria</taxon>
        <taxon>Burkholderiales</taxon>
        <taxon>Burkholderiaceae</taxon>
        <taxon>Lautropia</taxon>
    </lineage>
</organism>
<name>E7RVJ0_9BURK</name>
<proteinExistence type="predicted"/>
<sequence>MPTGQRWIGRGAHGHEGPDRGSASGMNRPAARRVAPCGGVFQGVIIGKPEGVPCPVMQGFSAVRCLPRHGRVVKGHMGCLISRTGVVSELFDSDSDFSTLRRHHPCLTCRISSRNPAAPGIPIWRRWTRSRLTLARWPSGSRR</sequence>
<comment type="caution">
    <text evidence="2">The sequence shown here is derived from an EMBL/GenBank/DDBJ whole genome shotgun (WGS) entry which is preliminary data.</text>
</comment>
<evidence type="ECO:0000313" key="2">
    <source>
        <dbReference type="EMBL" id="EFV95794.1"/>
    </source>
</evidence>
<accession>E7RVJ0</accession>
<dbReference type="STRING" id="887898.HMPREF0551_0702"/>
<dbReference type="AlphaFoldDB" id="E7RVJ0"/>
<dbReference type="Proteomes" id="UP000011021">
    <property type="component" value="Unassembled WGS sequence"/>
</dbReference>
<reference evidence="2 3" key="1">
    <citation type="submission" date="2010-12" db="EMBL/GenBank/DDBJ databases">
        <authorList>
            <person name="Muzny D."/>
            <person name="Qin X."/>
            <person name="Deng J."/>
            <person name="Jiang H."/>
            <person name="Liu Y."/>
            <person name="Qu J."/>
            <person name="Song X.-Z."/>
            <person name="Zhang L."/>
            <person name="Thornton R."/>
            <person name="Coyle M."/>
            <person name="Francisco L."/>
            <person name="Jackson L."/>
            <person name="Javaid M."/>
            <person name="Korchina V."/>
            <person name="Kovar C."/>
            <person name="Mata R."/>
            <person name="Mathew T."/>
            <person name="Ngo R."/>
            <person name="Nguyen L."/>
            <person name="Nguyen N."/>
            <person name="Okwuonu G."/>
            <person name="Ongeri F."/>
            <person name="Pham C."/>
            <person name="Simmons D."/>
            <person name="Wilczek-Boney K."/>
            <person name="Hale W."/>
            <person name="Jakkamsetti A."/>
            <person name="Pham P."/>
            <person name="Ruth R."/>
            <person name="San Lucas F."/>
            <person name="Warren J."/>
            <person name="Zhang J."/>
            <person name="Zhao Z."/>
            <person name="Zhou C."/>
            <person name="Zhu D."/>
            <person name="Lee S."/>
            <person name="Bess C."/>
            <person name="Blankenburg K."/>
            <person name="Forbes L."/>
            <person name="Fu Q."/>
            <person name="Gubbala S."/>
            <person name="Hirani K."/>
            <person name="Jayaseelan J.C."/>
            <person name="Lara F."/>
            <person name="Munidasa M."/>
            <person name="Palculict T."/>
            <person name="Patil S."/>
            <person name="Pu L.-L."/>
            <person name="Saada N."/>
            <person name="Tang L."/>
            <person name="Weissenberger G."/>
            <person name="Zhu Y."/>
            <person name="Hemphill L."/>
            <person name="Shang Y."/>
            <person name="Youmans B."/>
            <person name="Ayvaz T."/>
            <person name="Ross M."/>
            <person name="Santibanez J."/>
            <person name="Aqrawi P."/>
            <person name="Gross S."/>
            <person name="Joshi V."/>
            <person name="Fowler G."/>
            <person name="Nazareth L."/>
            <person name="Reid J."/>
            <person name="Worley K."/>
            <person name="Petrosino J."/>
            <person name="Highlander S."/>
            <person name="Gibbs R."/>
        </authorList>
    </citation>
    <scope>NUCLEOTIDE SEQUENCE [LARGE SCALE GENOMIC DNA]</scope>
    <source>
        <strain evidence="2 3">ATCC 51599</strain>
    </source>
</reference>
<evidence type="ECO:0000313" key="3">
    <source>
        <dbReference type="Proteomes" id="UP000011021"/>
    </source>
</evidence>
<keyword evidence="3" id="KW-1185">Reference proteome</keyword>